<keyword evidence="3" id="KW-0460">Magnesium</keyword>
<evidence type="ECO:0000313" key="5">
    <source>
        <dbReference type="EMBL" id="MYD90590.1"/>
    </source>
</evidence>
<dbReference type="GO" id="GO:0009063">
    <property type="term" value="P:amino acid catabolic process"/>
    <property type="evidence" value="ECO:0007669"/>
    <property type="project" value="InterPro"/>
</dbReference>
<evidence type="ECO:0000259" key="4">
    <source>
        <dbReference type="SMART" id="SM00922"/>
    </source>
</evidence>
<dbReference type="GO" id="GO:0000287">
    <property type="term" value="F:magnesium ion binding"/>
    <property type="evidence" value="ECO:0007669"/>
    <property type="project" value="TreeGrafter"/>
</dbReference>
<dbReference type="Pfam" id="PF02746">
    <property type="entry name" value="MR_MLE_N"/>
    <property type="match status" value="1"/>
</dbReference>
<dbReference type="SMART" id="SM00922">
    <property type="entry name" value="MR_MLE"/>
    <property type="match status" value="1"/>
</dbReference>
<dbReference type="InterPro" id="IPR046945">
    <property type="entry name" value="RHMD-like"/>
</dbReference>
<dbReference type="Gene3D" id="3.20.20.120">
    <property type="entry name" value="Enolase-like C-terminal domain"/>
    <property type="match status" value="1"/>
</dbReference>
<dbReference type="PANTHER" id="PTHR13794:SF58">
    <property type="entry name" value="MITOCHONDRIAL ENOLASE SUPERFAMILY MEMBER 1"/>
    <property type="match status" value="1"/>
</dbReference>
<dbReference type="Pfam" id="PF13378">
    <property type="entry name" value="MR_MLE_C"/>
    <property type="match status" value="1"/>
</dbReference>
<evidence type="ECO:0000256" key="3">
    <source>
        <dbReference type="ARBA" id="ARBA00022842"/>
    </source>
</evidence>
<protein>
    <submittedName>
        <fullName evidence="5">L-rhamnonate dehydratase</fullName>
    </submittedName>
</protein>
<gene>
    <name evidence="5" type="ORF">F4Y08_09690</name>
</gene>
<dbReference type="SFLD" id="SFLDS00001">
    <property type="entry name" value="Enolase"/>
    <property type="match status" value="1"/>
</dbReference>
<accession>A0A6B1DS81</accession>
<keyword evidence="2" id="KW-0479">Metal-binding</keyword>
<dbReference type="InterPro" id="IPR013342">
    <property type="entry name" value="Mandelate_racemase_C"/>
</dbReference>
<evidence type="ECO:0000256" key="1">
    <source>
        <dbReference type="ARBA" id="ARBA00001946"/>
    </source>
</evidence>
<dbReference type="SUPFAM" id="SSF54826">
    <property type="entry name" value="Enolase N-terminal domain-like"/>
    <property type="match status" value="1"/>
</dbReference>
<dbReference type="InterPro" id="IPR029065">
    <property type="entry name" value="Enolase_C-like"/>
</dbReference>
<dbReference type="InterPro" id="IPR036849">
    <property type="entry name" value="Enolase-like_C_sf"/>
</dbReference>
<dbReference type="InterPro" id="IPR013341">
    <property type="entry name" value="Mandelate_racemase_N_dom"/>
</dbReference>
<dbReference type="SUPFAM" id="SSF51604">
    <property type="entry name" value="Enolase C-terminal domain-like"/>
    <property type="match status" value="1"/>
</dbReference>
<dbReference type="AlphaFoldDB" id="A0A6B1DS81"/>
<comment type="caution">
    <text evidence="5">The sequence shown here is derived from an EMBL/GenBank/DDBJ whole genome shotgun (WGS) entry which is preliminary data.</text>
</comment>
<name>A0A6B1DS81_9CHLR</name>
<sequence length="411" mass="45271">MKQDRTRCGRRPTMKIVDIRAVRVVPPDRPAPAGATARSWHYTAEVANPMSGYARYKSHRSLWLPAWEQTWCQVTLEDGTRGLGSTSHGRVTAAIIDDHLAPILVGEDGYAVERLADMMFRLTKPYGSGGLAAYAVSAVDLALWDAKGRSLGQPVYSLIGGPVRDSIPCYATGNDVDWYQTCGYTRFKLACPYGPADGLAGLDKNEAFVADARARVGDQSDLMLDCWMAFDVEYTVELANRLRPYRLKWMEEYLIPEDFDGHLEVRRRLPWQTLATGEHWYGVQPFQWAARHQAIDIFQPDIAWCGGLSTCLKIAAVAESAGKRLILHGGGNTVWGQHFSISRACVPLLECFQSTDPGVEPTDGVTSPGLAVPVHGSLVPNTGPGFGLEIEDAWIENFFTSSQPDVPQPTN</sequence>
<organism evidence="5">
    <name type="scientific">Caldilineaceae bacterium SB0662_bin_9</name>
    <dbReference type="NCBI Taxonomy" id="2605258"/>
    <lineage>
        <taxon>Bacteria</taxon>
        <taxon>Bacillati</taxon>
        <taxon>Chloroflexota</taxon>
        <taxon>Caldilineae</taxon>
        <taxon>Caldilineales</taxon>
        <taxon>Caldilineaceae</taxon>
    </lineage>
</organism>
<dbReference type="GO" id="GO:0016052">
    <property type="term" value="P:carbohydrate catabolic process"/>
    <property type="evidence" value="ECO:0007669"/>
    <property type="project" value="TreeGrafter"/>
</dbReference>
<dbReference type="EMBL" id="VXPY01000069">
    <property type="protein sequence ID" value="MYD90590.1"/>
    <property type="molecule type" value="Genomic_DNA"/>
</dbReference>
<dbReference type="InterPro" id="IPR029017">
    <property type="entry name" value="Enolase-like_N"/>
</dbReference>
<dbReference type="Gene3D" id="3.30.390.10">
    <property type="entry name" value="Enolase-like, N-terminal domain"/>
    <property type="match status" value="1"/>
</dbReference>
<dbReference type="PROSITE" id="PS00908">
    <property type="entry name" value="MR_MLE_1"/>
    <property type="match status" value="1"/>
</dbReference>
<dbReference type="InterPro" id="IPR018110">
    <property type="entry name" value="Mandel_Rmase/mucon_lact_enz_CS"/>
</dbReference>
<dbReference type="PANTHER" id="PTHR13794">
    <property type="entry name" value="ENOLASE SUPERFAMILY, MANDELATE RACEMASE"/>
    <property type="match status" value="1"/>
</dbReference>
<feature type="domain" description="Mandelate racemase/muconate lactonizing enzyme C-terminal" evidence="4">
    <location>
        <begin position="172"/>
        <end position="272"/>
    </location>
</feature>
<evidence type="ECO:0000256" key="2">
    <source>
        <dbReference type="ARBA" id="ARBA00022723"/>
    </source>
</evidence>
<proteinExistence type="predicted"/>
<reference evidence="5" key="1">
    <citation type="submission" date="2019-09" db="EMBL/GenBank/DDBJ databases">
        <title>Characterisation of the sponge microbiome using genome-centric metagenomics.</title>
        <authorList>
            <person name="Engelberts J.P."/>
            <person name="Robbins S.J."/>
            <person name="De Goeij J.M."/>
            <person name="Aranda M."/>
            <person name="Bell S.C."/>
            <person name="Webster N.S."/>
        </authorList>
    </citation>
    <scope>NUCLEOTIDE SEQUENCE</scope>
    <source>
        <strain evidence="5">SB0662_bin_9</strain>
    </source>
</reference>
<comment type="cofactor">
    <cofactor evidence="1">
        <name>Mg(2+)</name>
        <dbReference type="ChEBI" id="CHEBI:18420"/>
    </cofactor>
</comment>
<dbReference type="SFLD" id="SFLDG00179">
    <property type="entry name" value="mandelate_racemase"/>
    <property type="match status" value="1"/>
</dbReference>
<dbReference type="GO" id="GO:0016836">
    <property type="term" value="F:hydro-lyase activity"/>
    <property type="evidence" value="ECO:0007669"/>
    <property type="project" value="TreeGrafter"/>
</dbReference>